<reference evidence="7 8" key="1">
    <citation type="journal article" date="2019" name="Int. J. Syst. Evol. Microbiol.">
        <title>The Global Catalogue of Microorganisms (GCM) 10K type strain sequencing project: providing services to taxonomists for standard genome sequencing and annotation.</title>
        <authorList>
            <consortium name="The Broad Institute Genomics Platform"/>
            <consortium name="The Broad Institute Genome Sequencing Center for Infectious Disease"/>
            <person name="Wu L."/>
            <person name="Ma J."/>
        </authorList>
    </citation>
    <scope>NUCLEOTIDE SEQUENCE [LARGE SCALE GENOMIC DNA]</scope>
    <source>
        <strain evidence="7 8">JCM 14545</strain>
    </source>
</reference>
<accession>A0ABN2QW84</accession>
<comment type="function">
    <text evidence="1 6">Exhibits S-adenosyl-L-methionine-dependent methyltransferase activity.</text>
</comment>
<dbReference type="GO" id="GO:0008168">
    <property type="term" value="F:methyltransferase activity"/>
    <property type="evidence" value="ECO:0007669"/>
    <property type="project" value="UniProtKB-KW"/>
</dbReference>
<dbReference type="Gene3D" id="3.40.50.150">
    <property type="entry name" value="Vaccinia Virus protein VP39"/>
    <property type="match status" value="1"/>
</dbReference>
<evidence type="ECO:0000256" key="3">
    <source>
        <dbReference type="ARBA" id="ARBA00022603"/>
    </source>
</evidence>
<name>A0ABN2QW84_9PSEU</name>
<dbReference type="GO" id="GO:0032259">
    <property type="term" value="P:methylation"/>
    <property type="evidence" value="ECO:0007669"/>
    <property type="project" value="UniProtKB-KW"/>
</dbReference>
<evidence type="ECO:0000256" key="4">
    <source>
        <dbReference type="ARBA" id="ARBA00022679"/>
    </source>
</evidence>
<proteinExistence type="inferred from homology"/>
<dbReference type="Pfam" id="PF04072">
    <property type="entry name" value="LCM"/>
    <property type="match status" value="1"/>
</dbReference>
<gene>
    <name evidence="7" type="ORF">GCM10009754_32040</name>
</gene>
<organism evidence="7 8">
    <name type="scientific">Amycolatopsis minnesotensis</name>
    <dbReference type="NCBI Taxonomy" id="337894"/>
    <lineage>
        <taxon>Bacteria</taxon>
        <taxon>Bacillati</taxon>
        <taxon>Actinomycetota</taxon>
        <taxon>Actinomycetes</taxon>
        <taxon>Pseudonocardiales</taxon>
        <taxon>Pseudonocardiaceae</taxon>
        <taxon>Amycolatopsis</taxon>
    </lineage>
</organism>
<evidence type="ECO:0000256" key="5">
    <source>
        <dbReference type="ARBA" id="ARBA00022691"/>
    </source>
</evidence>
<keyword evidence="8" id="KW-1185">Reference proteome</keyword>
<dbReference type="SUPFAM" id="SSF53335">
    <property type="entry name" value="S-adenosyl-L-methionine-dependent methyltransferases"/>
    <property type="match status" value="1"/>
</dbReference>
<comment type="similarity">
    <text evidence="2 6">Belongs to the UPF0677 family.</text>
</comment>
<evidence type="ECO:0000256" key="2">
    <source>
        <dbReference type="ARBA" id="ARBA00008138"/>
    </source>
</evidence>
<evidence type="ECO:0000256" key="1">
    <source>
        <dbReference type="ARBA" id="ARBA00003907"/>
    </source>
</evidence>
<keyword evidence="4" id="KW-0808">Transferase</keyword>
<dbReference type="EMBL" id="BAAANN010000011">
    <property type="protein sequence ID" value="GAA1959188.1"/>
    <property type="molecule type" value="Genomic_DNA"/>
</dbReference>
<keyword evidence="5 6" id="KW-0949">S-adenosyl-L-methionine</keyword>
<dbReference type="PANTHER" id="PTHR43619:SF2">
    <property type="entry name" value="S-ADENOSYL-L-METHIONINE-DEPENDENT METHYLTRANSFERASES SUPERFAMILY PROTEIN"/>
    <property type="match status" value="1"/>
</dbReference>
<comment type="caution">
    <text evidence="7">The sequence shown here is derived from an EMBL/GenBank/DDBJ whole genome shotgun (WGS) entry which is preliminary data.</text>
</comment>
<dbReference type="PANTHER" id="PTHR43619">
    <property type="entry name" value="S-ADENOSYL-L-METHIONINE-DEPENDENT METHYLTRANSFERASE YKTD-RELATED"/>
    <property type="match status" value="1"/>
</dbReference>
<protein>
    <recommendedName>
        <fullName evidence="6">S-adenosyl-L-methionine-dependent methyltransferase</fullName>
        <ecNumber evidence="6">2.1.1.-</ecNumber>
    </recommendedName>
</protein>
<dbReference type="NCBIfam" id="TIGR00027">
    <property type="entry name" value="mthyl_TIGR00027"/>
    <property type="match status" value="1"/>
</dbReference>
<dbReference type="InterPro" id="IPR007213">
    <property type="entry name" value="Ppm1/Ppm2/Tcmp"/>
</dbReference>
<dbReference type="EC" id="2.1.1.-" evidence="6"/>
<dbReference type="Proteomes" id="UP001501116">
    <property type="component" value="Unassembled WGS sequence"/>
</dbReference>
<sequence>MTLERAKPVTMPDESWTAMGNAAARAAETERPDRICADPLARAFLDAAGPDIPLLGSPEGAPDGGLLAMIGDVIAIKTRFFDEYFHRVCATGCRQVVLLAAGLDSRAFRLAWPPGTTVFEVDLPGILSFKERVLTEQRAEPGCLRTVVPADLRDDWPGALLDAGFDRRVPTAWLAEGTLGFLDAAGCDGLLASIAELSAPSSWFALDHTHDGSVSAPRLQRFLDGTGVSLAEMVKGGPTEPADRWLARSGWSVTGYDVVDQAAGYGRPAPALFRGERGAHGRILFQARLP</sequence>
<evidence type="ECO:0000256" key="6">
    <source>
        <dbReference type="RuleBase" id="RU362030"/>
    </source>
</evidence>
<evidence type="ECO:0000313" key="7">
    <source>
        <dbReference type="EMBL" id="GAA1959188.1"/>
    </source>
</evidence>
<dbReference type="InterPro" id="IPR029063">
    <property type="entry name" value="SAM-dependent_MTases_sf"/>
</dbReference>
<evidence type="ECO:0000313" key="8">
    <source>
        <dbReference type="Proteomes" id="UP001501116"/>
    </source>
</evidence>
<dbReference type="RefSeq" id="WP_344418410.1">
    <property type="nucleotide sequence ID" value="NZ_BAAANN010000011.1"/>
</dbReference>
<keyword evidence="3 6" id="KW-0489">Methyltransferase</keyword>
<dbReference type="InterPro" id="IPR011610">
    <property type="entry name" value="SAM_mthyl_Trfase_ML2640-like"/>
</dbReference>